<feature type="domain" description="N-acetyltransferase" evidence="1">
    <location>
        <begin position="4"/>
        <end position="83"/>
    </location>
</feature>
<accession>A0A7Y7M8Y1</accession>
<name>A0A7Y7M8Y1_9PROT</name>
<comment type="caution">
    <text evidence="2">The sequence shown here is derived from an EMBL/GenBank/DDBJ whole genome shotgun (WGS) entry which is preliminary data.</text>
</comment>
<dbReference type="SUPFAM" id="SSF55729">
    <property type="entry name" value="Acyl-CoA N-acyltransferases (Nat)"/>
    <property type="match status" value="1"/>
</dbReference>
<dbReference type="GO" id="GO:0016747">
    <property type="term" value="F:acyltransferase activity, transferring groups other than amino-acyl groups"/>
    <property type="evidence" value="ECO:0007669"/>
    <property type="project" value="InterPro"/>
</dbReference>
<protein>
    <submittedName>
        <fullName evidence="2">Drug:proton antiporter</fullName>
    </submittedName>
</protein>
<feature type="non-terminal residue" evidence="2">
    <location>
        <position position="83"/>
    </location>
</feature>
<reference evidence="2 3" key="1">
    <citation type="submission" date="2020-06" db="EMBL/GenBank/DDBJ databases">
        <title>Description of novel acetic acid bacteria.</title>
        <authorList>
            <person name="Sombolestani A."/>
        </authorList>
    </citation>
    <scope>NUCLEOTIDE SEQUENCE [LARGE SCALE GENOMIC DNA]</scope>
    <source>
        <strain evidence="2 3">LMG 31431</strain>
    </source>
</reference>
<proteinExistence type="predicted"/>
<dbReference type="InterPro" id="IPR000182">
    <property type="entry name" value="GNAT_dom"/>
</dbReference>
<dbReference type="AlphaFoldDB" id="A0A7Y7M8Y1"/>
<sequence length="83" mass="8958">MCSITVRTVETVQDRDSCFAVRAAVFIDEQHVPPELEYDSDDDTALHVLVLADGGPVGTARVLFKDGGVTAKIGRVAIDAAWR</sequence>
<evidence type="ECO:0000313" key="2">
    <source>
        <dbReference type="EMBL" id="NVN12683.1"/>
    </source>
</evidence>
<dbReference type="EMBL" id="JABXXP010000539">
    <property type="protein sequence ID" value="NVN12683.1"/>
    <property type="molecule type" value="Genomic_DNA"/>
</dbReference>
<evidence type="ECO:0000259" key="1">
    <source>
        <dbReference type="PROSITE" id="PS51186"/>
    </source>
</evidence>
<gene>
    <name evidence="2" type="ORF">HUK84_16390</name>
</gene>
<organism evidence="2 3">
    <name type="scientific">Nguyenibacter vanlangensis</name>
    <dbReference type="NCBI Taxonomy" id="1216886"/>
    <lineage>
        <taxon>Bacteria</taxon>
        <taxon>Pseudomonadati</taxon>
        <taxon>Pseudomonadota</taxon>
        <taxon>Alphaproteobacteria</taxon>
        <taxon>Acetobacterales</taxon>
        <taxon>Acetobacteraceae</taxon>
        <taxon>Nguyenibacter</taxon>
    </lineage>
</organism>
<dbReference type="Gene3D" id="3.40.630.30">
    <property type="match status" value="1"/>
</dbReference>
<dbReference type="PROSITE" id="PS51186">
    <property type="entry name" value="GNAT"/>
    <property type="match status" value="1"/>
</dbReference>
<dbReference type="InterPro" id="IPR016181">
    <property type="entry name" value="Acyl_CoA_acyltransferase"/>
</dbReference>
<dbReference type="Proteomes" id="UP000534870">
    <property type="component" value="Unassembled WGS sequence"/>
</dbReference>
<evidence type="ECO:0000313" key="3">
    <source>
        <dbReference type="Proteomes" id="UP000534870"/>
    </source>
</evidence>